<protein>
    <submittedName>
        <fullName evidence="2">Uncharacterized protein</fullName>
    </submittedName>
</protein>
<sequence>MKTKLILLLLLGWAGMALGQNVVQIDTIYDSDRVSNPRFDELNMPYKQYHQVLSLHDPIQYLVWPYFSPAKDRMKPLEDREGQEGYWLEGDLNYRFNLYKGAYYSPKWAKRLRATFDAGFTVRMTQDTSSPLLPSNNRFGLGADYLLSDNDIANSSFYSWLTLQVHHYSNGQSDNDFLHTSGQRNNYMGGDFSANYIRGLIYLAKPCGDNKLISFGLGYQKDMALGGPFKLSGEMDNGSYGLNRLLLNLQWVRKPSFMVIEKNREINKRVLAKNPKMAFRSEMSLITDDNLVALAPTNKKYRFGVHNYLTYYLFEKSNVGLIIRHYYGRDYLNIRYDDVVHSIQAGFTVDVNRYH</sequence>
<dbReference type="RefSeq" id="WP_105715606.1">
    <property type="nucleotide sequence ID" value="NZ_PVBQ01000002.1"/>
</dbReference>
<organism evidence="2 3">
    <name type="scientific">Sphingobacterium haloxyli</name>
    <dbReference type="NCBI Taxonomy" id="2100533"/>
    <lineage>
        <taxon>Bacteria</taxon>
        <taxon>Pseudomonadati</taxon>
        <taxon>Bacteroidota</taxon>
        <taxon>Sphingobacteriia</taxon>
        <taxon>Sphingobacteriales</taxon>
        <taxon>Sphingobacteriaceae</taxon>
        <taxon>Sphingobacterium</taxon>
    </lineage>
</organism>
<name>A0A2S9J8G1_9SPHI</name>
<reference evidence="2 3" key="1">
    <citation type="submission" date="2018-02" db="EMBL/GenBank/DDBJ databases">
        <title>The draft genome of Sphingobacterium sp. 5JN-11.</title>
        <authorList>
            <person name="Liu L."/>
            <person name="Li L."/>
            <person name="Liang L."/>
            <person name="Zhang X."/>
            <person name="Wang T."/>
        </authorList>
    </citation>
    <scope>NUCLEOTIDE SEQUENCE [LARGE SCALE GENOMIC DNA]</scope>
    <source>
        <strain evidence="2 3">5JN-11</strain>
    </source>
</reference>
<dbReference type="OrthoDB" id="633648at2"/>
<gene>
    <name evidence="2" type="ORF">C5745_03655</name>
</gene>
<evidence type="ECO:0000256" key="1">
    <source>
        <dbReference type="SAM" id="SignalP"/>
    </source>
</evidence>
<evidence type="ECO:0000313" key="3">
    <source>
        <dbReference type="Proteomes" id="UP000239711"/>
    </source>
</evidence>
<dbReference type="AlphaFoldDB" id="A0A2S9J8G1"/>
<keyword evidence="3" id="KW-1185">Reference proteome</keyword>
<feature type="signal peptide" evidence="1">
    <location>
        <begin position="1"/>
        <end position="19"/>
    </location>
</feature>
<evidence type="ECO:0000313" key="2">
    <source>
        <dbReference type="EMBL" id="PRD49040.1"/>
    </source>
</evidence>
<accession>A0A2S9J8G1</accession>
<proteinExistence type="predicted"/>
<feature type="chain" id="PRO_5015567710" evidence="1">
    <location>
        <begin position="20"/>
        <end position="355"/>
    </location>
</feature>
<dbReference type="EMBL" id="PVBQ01000002">
    <property type="protein sequence ID" value="PRD49040.1"/>
    <property type="molecule type" value="Genomic_DNA"/>
</dbReference>
<comment type="caution">
    <text evidence="2">The sequence shown here is derived from an EMBL/GenBank/DDBJ whole genome shotgun (WGS) entry which is preliminary data.</text>
</comment>
<keyword evidence="1" id="KW-0732">Signal</keyword>
<dbReference type="Proteomes" id="UP000239711">
    <property type="component" value="Unassembled WGS sequence"/>
</dbReference>